<evidence type="ECO:0000256" key="1">
    <source>
        <dbReference type="ARBA" id="ARBA00022448"/>
    </source>
</evidence>
<dbReference type="PROSITE" id="PS00211">
    <property type="entry name" value="ABC_TRANSPORTER_1"/>
    <property type="match status" value="1"/>
</dbReference>
<dbReference type="KEGG" id="fes:HER31_00330"/>
<protein>
    <submittedName>
        <fullName evidence="5">ABC transporter ATP-binding protein</fullName>
    </submittedName>
</protein>
<dbReference type="InterPro" id="IPR051782">
    <property type="entry name" value="ABC_Transporter_VariousFunc"/>
</dbReference>
<dbReference type="InterPro" id="IPR027417">
    <property type="entry name" value="P-loop_NTPase"/>
</dbReference>
<evidence type="ECO:0000256" key="3">
    <source>
        <dbReference type="ARBA" id="ARBA00022840"/>
    </source>
</evidence>
<dbReference type="InterPro" id="IPR003593">
    <property type="entry name" value="AAA+_ATPase"/>
</dbReference>
<keyword evidence="3 5" id="KW-0067">ATP-binding</keyword>
<sequence length="298" mass="32769">MTNVVEVTQLGKHFSEQWALRGLSFSLAEGELLALLGHNGAGKTTLIKQILGLVVPDEGQVRVLGKDPADKAHRGELSMGYLPEQVNLYDNLSGFEVLQYFAKLRGCNDERVDALLQQQGLAAAAHQRVATYSKGMKQRLGLAQALLTKPKLLLLDEPTVGLDPSASMAFYQQIADLRQQGTAVIICTHELTLIEPHLDRALILAKGQNRGLGTLVELQQRSGLRSKLQLPDSLPPLLGSDPYIRQYDRNEHAIHFAPSEQAELVQHLCNHCGCSDFSIATVGLGEIYHHCQQQELSQ</sequence>
<dbReference type="CDD" id="cd03230">
    <property type="entry name" value="ABC_DR_subfamily_A"/>
    <property type="match status" value="1"/>
</dbReference>
<keyword evidence="6" id="KW-1185">Reference proteome</keyword>
<dbReference type="EMBL" id="CP051180">
    <property type="protein sequence ID" value="QIZ75484.1"/>
    <property type="molecule type" value="Genomic_DNA"/>
</dbReference>
<reference evidence="5 6" key="1">
    <citation type="submission" date="2020-04" db="EMBL/GenBank/DDBJ databases">
        <title>Ferrimonas sp. S7 isolated from sea water.</title>
        <authorList>
            <person name="Bae S.S."/>
            <person name="Baek K."/>
        </authorList>
    </citation>
    <scope>NUCLEOTIDE SEQUENCE [LARGE SCALE GENOMIC DNA]</scope>
    <source>
        <strain evidence="5 6">S7</strain>
    </source>
</reference>
<evidence type="ECO:0000256" key="2">
    <source>
        <dbReference type="ARBA" id="ARBA00022741"/>
    </source>
</evidence>
<keyword evidence="2" id="KW-0547">Nucleotide-binding</keyword>
<feature type="domain" description="ABC transporter" evidence="4">
    <location>
        <begin position="5"/>
        <end position="231"/>
    </location>
</feature>
<dbReference type="Proteomes" id="UP000501602">
    <property type="component" value="Chromosome"/>
</dbReference>
<proteinExistence type="predicted"/>
<evidence type="ECO:0000313" key="6">
    <source>
        <dbReference type="Proteomes" id="UP000501602"/>
    </source>
</evidence>
<dbReference type="SUPFAM" id="SSF52540">
    <property type="entry name" value="P-loop containing nucleoside triphosphate hydrolases"/>
    <property type="match status" value="1"/>
</dbReference>
<accession>A0A6H1U8Y3</accession>
<gene>
    <name evidence="5" type="ORF">HER31_00330</name>
</gene>
<dbReference type="GO" id="GO:0016887">
    <property type="term" value="F:ATP hydrolysis activity"/>
    <property type="evidence" value="ECO:0007669"/>
    <property type="project" value="InterPro"/>
</dbReference>
<dbReference type="PANTHER" id="PTHR42939:SF1">
    <property type="entry name" value="ABC TRANSPORTER ATP-BINDING PROTEIN ALBC-RELATED"/>
    <property type="match status" value="1"/>
</dbReference>
<dbReference type="InterPro" id="IPR017871">
    <property type="entry name" value="ABC_transporter-like_CS"/>
</dbReference>
<organism evidence="5 6">
    <name type="scientific">Ferrimonas lipolytica</name>
    <dbReference type="NCBI Taxonomy" id="2724191"/>
    <lineage>
        <taxon>Bacteria</taxon>
        <taxon>Pseudomonadati</taxon>
        <taxon>Pseudomonadota</taxon>
        <taxon>Gammaproteobacteria</taxon>
        <taxon>Alteromonadales</taxon>
        <taxon>Ferrimonadaceae</taxon>
        <taxon>Ferrimonas</taxon>
    </lineage>
</organism>
<evidence type="ECO:0000313" key="5">
    <source>
        <dbReference type="EMBL" id="QIZ75484.1"/>
    </source>
</evidence>
<evidence type="ECO:0000259" key="4">
    <source>
        <dbReference type="PROSITE" id="PS50893"/>
    </source>
</evidence>
<dbReference type="PANTHER" id="PTHR42939">
    <property type="entry name" value="ABC TRANSPORTER ATP-BINDING PROTEIN ALBC-RELATED"/>
    <property type="match status" value="1"/>
</dbReference>
<dbReference type="Pfam" id="PF00005">
    <property type="entry name" value="ABC_tran"/>
    <property type="match status" value="1"/>
</dbReference>
<dbReference type="RefSeq" id="WP_168658745.1">
    <property type="nucleotide sequence ID" value="NZ_CP051180.1"/>
</dbReference>
<keyword evidence="1" id="KW-0813">Transport</keyword>
<dbReference type="InterPro" id="IPR003439">
    <property type="entry name" value="ABC_transporter-like_ATP-bd"/>
</dbReference>
<dbReference type="PROSITE" id="PS50893">
    <property type="entry name" value="ABC_TRANSPORTER_2"/>
    <property type="match status" value="1"/>
</dbReference>
<name>A0A6H1U8Y3_9GAMM</name>
<dbReference type="SMART" id="SM00382">
    <property type="entry name" value="AAA"/>
    <property type="match status" value="1"/>
</dbReference>
<dbReference type="Gene3D" id="3.40.50.300">
    <property type="entry name" value="P-loop containing nucleotide triphosphate hydrolases"/>
    <property type="match status" value="1"/>
</dbReference>
<dbReference type="AlphaFoldDB" id="A0A6H1U8Y3"/>
<dbReference type="GO" id="GO:0005524">
    <property type="term" value="F:ATP binding"/>
    <property type="evidence" value="ECO:0007669"/>
    <property type="project" value="UniProtKB-KW"/>
</dbReference>